<dbReference type="NCBIfam" id="TIGR00884">
    <property type="entry name" value="guaA_Cterm"/>
    <property type="match status" value="1"/>
</dbReference>
<keyword evidence="10" id="KW-0315">Glutamine amidotransferase</keyword>
<comment type="function">
    <text evidence="1">Catalyzes the synthesis of GMP from XMP.</text>
</comment>
<feature type="domain" description="GMPS ATP-PPase" evidence="12">
    <location>
        <begin position="47"/>
        <end position="239"/>
    </location>
</feature>
<dbReference type="PANTHER" id="PTHR11922">
    <property type="entry name" value="GMP SYNTHASE-RELATED"/>
    <property type="match status" value="1"/>
</dbReference>
<dbReference type="Pfam" id="PF02540">
    <property type="entry name" value="NAD_synthase"/>
    <property type="match status" value="1"/>
</dbReference>
<evidence type="ECO:0000256" key="2">
    <source>
        <dbReference type="ARBA" id="ARBA00005153"/>
    </source>
</evidence>
<dbReference type="InterPro" id="IPR001674">
    <property type="entry name" value="GMP_synth_C"/>
</dbReference>
<dbReference type="InterPro" id="IPR014729">
    <property type="entry name" value="Rossmann-like_a/b/a_fold"/>
</dbReference>
<dbReference type="GO" id="GO:0005524">
    <property type="term" value="F:ATP binding"/>
    <property type="evidence" value="ECO:0007669"/>
    <property type="project" value="UniProtKB-UniRule"/>
</dbReference>
<dbReference type="Gene3D" id="3.30.300.10">
    <property type="match status" value="1"/>
</dbReference>
<protein>
    <recommendedName>
        <fullName evidence="4">GMP synthase [glutamine-hydrolyzing]</fullName>
        <ecNumber evidence="3">6.3.5.2</ecNumber>
    </recommendedName>
</protein>
<evidence type="ECO:0000256" key="8">
    <source>
        <dbReference type="ARBA" id="ARBA00022755"/>
    </source>
</evidence>
<evidence type="ECO:0000256" key="10">
    <source>
        <dbReference type="ARBA" id="ARBA00022962"/>
    </source>
</evidence>
<dbReference type="EMBL" id="PYKI01003589">
    <property type="protein sequence ID" value="TGD29831.1"/>
    <property type="molecule type" value="Genomic_DNA"/>
</dbReference>
<dbReference type="SUPFAM" id="SSF54810">
    <property type="entry name" value="GMP synthetase C-terminal dimerisation domain"/>
    <property type="match status" value="1"/>
</dbReference>
<dbReference type="UniPathway" id="UPA00189">
    <property type="reaction ID" value="UER00296"/>
</dbReference>
<evidence type="ECO:0000256" key="3">
    <source>
        <dbReference type="ARBA" id="ARBA00012746"/>
    </source>
</evidence>
<evidence type="ECO:0000256" key="6">
    <source>
        <dbReference type="ARBA" id="ARBA00022741"/>
    </source>
</evidence>
<name>A0A4Z0K6G9_SALET</name>
<dbReference type="PROSITE" id="PS51553">
    <property type="entry name" value="GMPS_ATP_PPASE"/>
    <property type="match status" value="1"/>
</dbReference>
<proteinExistence type="predicted"/>
<evidence type="ECO:0000256" key="9">
    <source>
        <dbReference type="ARBA" id="ARBA00022840"/>
    </source>
</evidence>
<dbReference type="FunFam" id="3.40.50.620:FF:000001">
    <property type="entry name" value="GMP synthase [glutamine-hydrolyzing]"/>
    <property type="match status" value="1"/>
</dbReference>
<comment type="caution">
    <text evidence="13">The sequence shown here is derived from an EMBL/GenBank/DDBJ whole genome shotgun (WGS) entry which is preliminary data.</text>
</comment>
<dbReference type="Proteomes" id="UP000298196">
    <property type="component" value="Unassembled WGS sequence"/>
</dbReference>
<dbReference type="GO" id="GO:0005829">
    <property type="term" value="C:cytosol"/>
    <property type="evidence" value="ECO:0007669"/>
    <property type="project" value="TreeGrafter"/>
</dbReference>
<keyword evidence="6 11" id="KW-0547">Nucleotide-binding</keyword>
<organism evidence="13 14">
    <name type="scientific">Salmonella enterica subsp. enterica serovar Poona</name>
    <dbReference type="NCBI Taxonomy" id="436295"/>
    <lineage>
        <taxon>Bacteria</taxon>
        <taxon>Pseudomonadati</taxon>
        <taxon>Pseudomonadota</taxon>
        <taxon>Gammaproteobacteria</taxon>
        <taxon>Enterobacterales</taxon>
        <taxon>Enterobacteriaceae</taxon>
        <taxon>Salmonella</taxon>
    </lineage>
</organism>
<evidence type="ECO:0000259" key="12">
    <source>
        <dbReference type="PROSITE" id="PS51553"/>
    </source>
</evidence>
<evidence type="ECO:0000256" key="1">
    <source>
        <dbReference type="ARBA" id="ARBA00002332"/>
    </source>
</evidence>
<dbReference type="NCBIfam" id="NF000848">
    <property type="entry name" value="PRK00074.1"/>
    <property type="match status" value="1"/>
</dbReference>
<evidence type="ECO:0000313" key="14">
    <source>
        <dbReference type="Proteomes" id="UP000298196"/>
    </source>
</evidence>
<dbReference type="CDD" id="cd01997">
    <property type="entry name" value="GMP_synthase_C"/>
    <property type="match status" value="1"/>
</dbReference>
<evidence type="ECO:0000256" key="4">
    <source>
        <dbReference type="ARBA" id="ARBA00021562"/>
    </source>
</evidence>
<keyword evidence="9 11" id="KW-0067">ATP-binding</keyword>
<dbReference type="InterPro" id="IPR025777">
    <property type="entry name" value="GMPS_ATP_PPase_dom"/>
</dbReference>
<dbReference type="PANTHER" id="PTHR11922:SF2">
    <property type="entry name" value="GMP SYNTHASE [GLUTAMINE-HYDROLYZING]"/>
    <property type="match status" value="1"/>
</dbReference>
<sequence length="322" mass="36463">RALHSTSPRQRHRWTRARLHPEVTHTRQGMRMLERFVRDICQCEALWTPAKIIDDAVARIREQVGDDKVILGLSGGVDSSVTAILLHRAIGKNLTCVFVDNGLLRLNEAEQVMDMFGDHFGLNIVHVPAEERFLSALAGENDPEAKRKIIGRVFVEVFDEEALKLEDVKWLAQGTIYPDVIESAASATGKAHVIKSHHNVGGLPKEMKMGLVEPLKELFKDEVRKIGLELGLPYDMLYRHPFPGPGLGVRVLGEVKKEYCDLLRRADAIFIEELRKADLYDKVSQAFTDFMPVRYLALMREGSKFETYHTQRAVLTSHMQTA</sequence>
<dbReference type="InterPro" id="IPR022310">
    <property type="entry name" value="NAD/GMP_synthase"/>
</dbReference>
<feature type="non-terminal residue" evidence="13">
    <location>
        <position position="1"/>
    </location>
</feature>
<reference evidence="13 14" key="1">
    <citation type="submission" date="2018-03" db="EMBL/GenBank/DDBJ databases">
        <title>Non-Typhoidal Salmonella genome sequencing and assembly.</title>
        <authorList>
            <person name="Matchawe C."/>
        </authorList>
    </citation>
    <scope>NUCLEOTIDE SEQUENCE [LARGE SCALE GENOMIC DNA]</scope>
    <source>
        <strain evidence="13 14">22sa</strain>
    </source>
</reference>
<comment type="pathway">
    <text evidence="2">Purine metabolism; GMP biosynthesis; GMP from XMP (L-Gln route): step 1/1.</text>
</comment>
<dbReference type="GO" id="GO:0003921">
    <property type="term" value="F:GMP synthase activity"/>
    <property type="evidence" value="ECO:0007669"/>
    <property type="project" value="InterPro"/>
</dbReference>
<keyword evidence="7 11" id="KW-0332">GMP biosynthesis</keyword>
<accession>A0A4Z0K6G9</accession>
<evidence type="ECO:0000256" key="11">
    <source>
        <dbReference type="PROSITE-ProRule" id="PRU00886"/>
    </source>
</evidence>
<dbReference type="AlphaFoldDB" id="A0A4Z0K6G9"/>
<keyword evidence="14" id="KW-1185">Reference proteome</keyword>
<evidence type="ECO:0000313" key="13">
    <source>
        <dbReference type="EMBL" id="TGD29831.1"/>
    </source>
</evidence>
<keyword evidence="8 11" id="KW-0658">Purine biosynthesis</keyword>
<feature type="binding site" evidence="11">
    <location>
        <begin position="74"/>
        <end position="80"/>
    </location>
    <ligand>
        <name>ATP</name>
        <dbReference type="ChEBI" id="CHEBI:30616"/>
    </ligand>
</feature>
<dbReference type="EC" id="6.3.5.2" evidence="3"/>
<evidence type="ECO:0000256" key="7">
    <source>
        <dbReference type="ARBA" id="ARBA00022749"/>
    </source>
</evidence>
<feature type="non-terminal residue" evidence="13">
    <location>
        <position position="322"/>
    </location>
</feature>
<dbReference type="Gene3D" id="3.40.50.620">
    <property type="entry name" value="HUPs"/>
    <property type="match status" value="1"/>
</dbReference>
<keyword evidence="5" id="KW-0436">Ligase</keyword>
<gene>
    <name evidence="13" type="ORF">C9F07_36205</name>
</gene>
<dbReference type="SUPFAM" id="SSF52402">
    <property type="entry name" value="Adenine nucleotide alpha hydrolases-like"/>
    <property type="match status" value="1"/>
</dbReference>
<evidence type="ECO:0000256" key="5">
    <source>
        <dbReference type="ARBA" id="ARBA00022598"/>
    </source>
</evidence>